<accession>A0A9P8S1P8</accession>
<dbReference type="Proteomes" id="UP000018208">
    <property type="component" value="Unassembled WGS sequence"/>
</dbReference>
<dbReference type="SUPFAM" id="SSF57184">
    <property type="entry name" value="Growth factor receptor domain"/>
    <property type="match status" value="3"/>
</dbReference>
<organism evidence="3 4">
    <name type="scientific">Spironucleus salmonicida</name>
    <dbReference type="NCBI Taxonomy" id="348837"/>
    <lineage>
        <taxon>Eukaryota</taxon>
        <taxon>Metamonada</taxon>
        <taxon>Diplomonadida</taxon>
        <taxon>Hexamitidae</taxon>
        <taxon>Hexamitinae</taxon>
        <taxon>Spironucleus</taxon>
    </lineage>
</organism>
<dbReference type="SMART" id="SM00261">
    <property type="entry name" value="FU"/>
    <property type="match status" value="5"/>
</dbReference>
<keyword evidence="1" id="KW-0472">Membrane</keyword>
<dbReference type="EMBL" id="AUWU02000001">
    <property type="protein sequence ID" value="KAH0577489.1"/>
    <property type="molecule type" value="Genomic_DNA"/>
</dbReference>
<feature type="domain" description="EGF-like" evidence="2">
    <location>
        <begin position="301"/>
        <end position="334"/>
    </location>
</feature>
<dbReference type="PANTHER" id="PTHR45756:SF1">
    <property type="entry name" value="PROTEIN KINASE DOMAIN CONTAINING PROTEIN"/>
    <property type="match status" value="1"/>
</dbReference>
<proteinExistence type="predicted"/>
<feature type="domain" description="EGF-like" evidence="2">
    <location>
        <begin position="81"/>
        <end position="110"/>
    </location>
</feature>
<dbReference type="KEGG" id="ssao:94294866"/>
<evidence type="ECO:0000313" key="4">
    <source>
        <dbReference type="Proteomes" id="UP000018208"/>
    </source>
</evidence>
<name>A0A9P8S1P8_9EUKA</name>
<evidence type="ECO:0000313" key="3">
    <source>
        <dbReference type="EMBL" id="KAH0577489.1"/>
    </source>
</evidence>
<dbReference type="InterPro" id="IPR000742">
    <property type="entry name" value="EGF"/>
</dbReference>
<evidence type="ECO:0000256" key="1">
    <source>
        <dbReference type="SAM" id="Phobius"/>
    </source>
</evidence>
<reference evidence="3 4" key="1">
    <citation type="journal article" date="2014" name="PLoS Genet.">
        <title>The Genome of Spironucleus salmonicida Highlights a Fish Pathogen Adapted to Fluctuating Environments.</title>
        <authorList>
            <person name="Xu F."/>
            <person name="Jerlstrom-Hultqvist J."/>
            <person name="Einarsson E."/>
            <person name="Astvaldsson A."/>
            <person name="Svard S.G."/>
            <person name="Andersson J.O."/>
        </authorList>
    </citation>
    <scope>NUCLEOTIDE SEQUENCE [LARGE SCALE GENOMIC DNA]</scope>
    <source>
        <strain evidence="3 4">ATCC 50377</strain>
    </source>
</reference>
<dbReference type="AlphaFoldDB" id="A0A9P8S1P8"/>
<dbReference type="PANTHER" id="PTHR45756">
    <property type="entry name" value="PALMITOYLTRANSFERASE"/>
    <property type="match status" value="1"/>
</dbReference>
<dbReference type="SMART" id="SM00181">
    <property type="entry name" value="EGF"/>
    <property type="match status" value="6"/>
</dbReference>
<sequence length="580" mass="61140">MGGNCSDTMNGCVQNFYCPLNPGKDQITCQKCNEDMPVGTSCQCHSDSIIRKDCAVCEGGKGSQCVKCTHTHFLKGRACLNCQANCKTCTSETSCQVCLDGYYLDNDMCKKCSDNCLTCSAEKVCITCPPGFVLNASNTCTPCPSNCFKCDIQLKCQQCNNDFFITEANTCQACSSMTTFDQKCQCQNKQQGGCTACYPKQSTCQTCLPSGKVANGQCFVDACKNDSDCKTHQFCDIFTTKGNVCTECYTNCVKCSGGSRTCTECKAGDYLASGSCKACQPTSPLGMSCQCGAQKIENCGGCDGDTCSQCINGHSLVGGSCKDCADSIVGSTCICLGNPYMNCDACGLEGCGKCIPGYILENKQCAPFNCEKTTPCADGQYCDSTLIVHVCRVCIADCSTCTNATDCQACEPGRFLKDGACSPCEQITEGEQCNCAGTLIQRCTSCTGSACKTCTPGNYLSEGQCSSCASIPLGAHCLCDALLVESCSMCGVGGTCEACTVGAEMVNGECVNCTLNPEQCTQLMSGGQITGIFVGVLAVIAITILVVVLILKSMRNKKKAPQLDLPVQRMTGTPHAHDMS</sequence>
<feature type="domain" description="EGF-like" evidence="2">
    <location>
        <begin position="247"/>
        <end position="277"/>
    </location>
</feature>
<keyword evidence="1" id="KW-0812">Transmembrane</keyword>
<dbReference type="OrthoDB" id="300641at2759"/>
<evidence type="ECO:0000259" key="2">
    <source>
        <dbReference type="SMART" id="SM00181"/>
    </source>
</evidence>
<dbReference type="InterPro" id="IPR053215">
    <property type="entry name" value="TKL_Ser/Thr_kinase"/>
</dbReference>
<feature type="transmembrane region" description="Helical" evidence="1">
    <location>
        <begin position="529"/>
        <end position="551"/>
    </location>
</feature>
<dbReference type="Gene3D" id="2.10.220.10">
    <property type="entry name" value="Hormone Receptor, Insulin-like Growth Factor Receptor 1, Chain A, domain 2"/>
    <property type="match status" value="2"/>
</dbReference>
<keyword evidence="4" id="KW-1185">Reference proteome</keyword>
<feature type="domain" description="EGF-like" evidence="2">
    <location>
        <begin position="142"/>
        <end position="172"/>
    </location>
</feature>
<dbReference type="GeneID" id="94294866"/>
<gene>
    <name evidence="3" type="ORF">SS50377_20843</name>
</gene>
<feature type="domain" description="EGF-like" evidence="2">
    <location>
        <begin position="111"/>
        <end position="141"/>
    </location>
</feature>
<dbReference type="RefSeq" id="XP_067768262.1">
    <property type="nucleotide sequence ID" value="XM_067904780.1"/>
</dbReference>
<feature type="domain" description="EGF-like" evidence="2">
    <location>
        <begin position="393"/>
        <end position="422"/>
    </location>
</feature>
<keyword evidence="1" id="KW-1133">Transmembrane helix</keyword>
<protein>
    <submittedName>
        <fullName evidence="3">Cysteine-rich membrane protein 2</fullName>
    </submittedName>
</protein>
<comment type="caution">
    <text evidence="3">The sequence shown here is derived from an EMBL/GenBank/DDBJ whole genome shotgun (WGS) entry which is preliminary data.</text>
</comment>
<dbReference type="InterPro" id="IPR009030">
    <property type="entry name" value="Growth_fac_rcpt_cys_sf"/>
</dbReference>
<dbReference type="InterPro" id="IPR006212">
    <property type="entry name" value="Furin_repeat"/>
</dbReference>